<dbReference type="PROSITE" id="PS51450">
    <property type="entry name" value="LRR"/>
    <property type="match status" value="2"/>
</dbReference>
<proteinExistence type="predicted"/>
<evidence type="ECO:0000313" key="3">
    <source>
        <dbReference type="EMBL" id="KAK2961714.1"/>
    </source>
</evidence>
<protein>
    <submittedName>
        <fullName evidence="3">Leucine-rich repeat protein</fullName>
    </submittedName>
</protein>
<comment type="caution">
    <text evidence="3">The sequence shown here is derived from an EMBL/GenBank/DDBJ whole genome shotgun (WGS) entry which is preliminary data.</text>
</comment>
<evidence type="ECO:0000256" key="2">
    <source>
        <dbReference type="ARBA" id="ARBA00022737"/>
    </source>
</evidence>
<keyword evidence="2" id="KW-0677">Repeat</keyword>
<dbReference type="SMART" id="SM00369">
    <property type="entry name" value="LRR_TYP"/>
    <property type="match status" value="6"/>
</dbReference>
<dbReference type="Gene3D" id="3.80.10.10">
    <property type="entry name" value="Ribonuclease Inhibitor"/>
    <property type="match status" value="3"/>
</dbReference>
<dbReference type="Pfam" id="PF00560">
    <property type="entry name" value="LRR_1"/>
    <property type="match status" value="1"/>
</dbReference>
<dbReference type="SMART" id="SM00364">
    <property type="entry name" value="LRR_BAC"/>
    <property type="match status" value="4"/>
</dbReference>
<evidence type="ECO:0000313" key="4">
    <source>
        <dbReference type="Proteomes" id="UP001281761"/>
    </source>
</evidence>
<dbReference type="Proteomes" id="UP001281761">
    <property type="component" value="Unassembled WGS sequence"/>
</dbReference>
<dbReference type="PANTHER" id="PTHR45712:SF22">
    <property type="entry name" value="INSULIN-LIKE GROWTH FACTOR-BINDING PROTEIN COMPLEX ACID LABILE SUBUNIT"/>
    <property type="match status" value="1"/>
</dbReference>
<dbReference type="PANTHER" id="PTHR45712">
    <property type="entry name" value="AGAP008170-PA"/>
    <property type="match status" value="1"/>
</dbReference>
<gene>
    <name evidence="3" type="ORF">BLNAU_3151</name>
</gene>
<dbReference type="SUPFAM" id="SSF52058">
    <property type="entry name" value="L domain-like"/>
    <property type="match status" value="1"/>
</dbReference>
<sequence>MVRDGFHFDVELVRKVSKFLSSITSLIKTNDSFDGFLYALGQDSPHRTEIYVDSITTLLSSSHPSIFKGTLAFIRKCLDWGSHSNQLALVSSKLIPRIFSTPYLHDLSGIDDKVIMNDIITILECCVWLSSPDVLQALSPTSDIDPESVRDVVLHEVLIPMEQSLVQISRNPHFLSWNYKYEQTLKLLTEIFDASILHQPTLDFVCSSRIPMAYQTLLSKAENEYTLHSIIWRMADNINKWKEHGAESLGRGRLLLQILEQEGRQLKRNELCRQHPTFHTCSDDKSICHSTRSAPSNTLILFPVLHSLSLTQNQFVIRIVMVFRIKKCPLLNHPTLTVLDLSRNNISSIDKPLVVPTLTSLSLALNRLTSFVLPNGSHLPCLQILDLRMNYLETLDEQTFETLPTIKSLYLTSNELESLPDRLGDILPNLSTNPIDIFGGTNELVSCPDFLMRSTGDLRVYIPNNRLRTLPRLSCDVVVFSADSNRITEIEEDVFAWPSRMKSVSLKDNLILSLPKTLFTPTLTCLLLAHNLLTDLWDGLFTLPNMQTLDASFISLAIIPPSIFQLTSLVKVNFGFNKIKEVPNELFRIPTLTHLILSHNKLTSLPSDPAMSPNCELSLVFVDPLSKSMIYEKTGTEMHPGAVLCALERLLLASNQLASVPRLCRSFENCTHFRLLGTGFLSFRVISSAHCRT</sequence>
<reference evidence="3 4" key="1">
    <citation type="journal article" date="2022" name="bioRxiv">
        <title>Genomics of Preaxostyla Flagellates Illuminates Evolutionary Transitions and the Path Towards Mitochondrial Loss.</title>
        <authorList>
            <person name="Novak L.V.F."/>
            <person name="Treitli S.C."/>
            <person name="Pyrih J."/>
            <person name="Halakuc P."/>
            <person name="Pipaliya S.V."/>
            <person name="Vacek V."/>
            <person name="Brzon O."/>
            <person name="Soukal P."/>
            <person name="Eme L."/>
            <person name="Dacks J.B."/>
            <person name="Karnkowska A."/>
            <person name="Elias M."/>
            <person name="Hampl V."/>
        </authorList>
    </citation>
    <scope>NUCLEOTIDE SEQUENCE [LARGE SCALE GENOMIC DNA]</scope>
    <source>
        <strain evidence="3">NAU3</strain>
        <tissue evidence="3">Gut</tissue>
    </source>
</reference>
<name>A0ABQ9YDP8_9EUKA</name>
<dbReference type="InterPro" id="IPR050333">
    <property type="entry name" value="SLRP"/>
</dbReference>
<dbReference type="EMBL" id="JARBJD010000014">
    <property type="protein sequence ID" value="KAK2961714.1"/>
    <property type="molecule type" value="Genomic_DNA"/>
</dbReference>
<dbReference type="Pfam" id="PF13855">
    <property type="entry name" value="LRR_8"/>
    <property type="match status" value="1"/>
</dbReference>
<dbReference type="InterPro" id="IPR032675">
    <property type="entry name" value="LRR_dom_sf"/>
</dbReference>
<organism evidence="3 4">
    <name type="scientific">Blattamonas nauphoetae</name>
    <dbReference type="NCBI Taxonomy" id="2049346"/>
    <lineage>
        <taxon>Eukaryota</taxon>
        <taxon>Metamonada</taxon>
        <taxon>Preaxostyla</taxon>
        <taxon>Oxymonadida</taxon>
        <taxon>Blattamonas</taxon>
    </lineage>
</organism>
<keyword evidence="1" id="KW-0433">Leucine-rich repeat</keyword>
<dbReference type="InterPro" id="IPR001611">
    <property type="entry name" value="Leu-rich_rpt"/>
</dbReference>
<keyword evidence="4" id="KW-1185">Reference proteome</keyword>
<evidence type="ECO:0000256" key="1">
    <source>
        <dbReference type="ARBA" id="ARBA00022614"/>
    </source>
</evidence>
<accession>A0ABQ9YDP8</accession>
<dbReference type="InterPro" id="IPR003591">
    <property type="entry name" value="Leu-rich_rpt_typical-subtyp"/>
</dbReference>